<dbReference type="Pfam" id="PF07362">
    <property type="entry name" value="CcdA"/>
    <property type="match status" value="1"/>
</dbReference>
<dbReference type="InterPro" id="IPR009956">
    <property type="entry name" value="Post-segregation_anti-tox_CcdA"/>
</dbReference>
<dbReference type="RefSeq" id="WP_420492436.1">
    <property type="nucleotide sequence ID" value="NZ_FORF01000003.1"/>
</dbReference>
<keyword evidence="3" id="KW-1185">Reference proteome</keyword>
<proteinExistence type="predicted"/>
<reference evidence="3" key="1">
    <citation type="submission" date="2016-10" db="EMBL/GenBank/DDBJ databases">
        <authorList>
            <person name="Varghese N."/>
            <person name="Submissions S."/>
        </authorList>
    </citation>
    <scope>NUCLEOTIDE SEQUENCE [LARGE SCALE GENOMIC DNA]</scope>
    <source>
        <strain evidence="3">DSM 21857</strain>
    </source>
</reference>
<dbReference type="AlphaFoldDB" id="A0A1I3J6L0"/>
<gene>
    <name evidence="2" type="ORF">SAMN03080618_00812</name>
</gene>
<name>A0A1I3J6L0_9HYPH</name>
<dbReference type="EMBL" id="FORF01000003">
    <property type="protein sequence ID" value="SFI55746.1"/>
    <property type="molecule type" value="Genomic_DNA"/>
</dbReference>
<evidence type="ECO:0000313" key="3">
    <source>
        <dbReference type="Proteomes" id="UP000242763"/>
    </source>
</evidence>
<protein>
    <submittedName>
        <fullName evidence="2">Antitoxin CcdA</fullName>
    </submittedName>
</protein>
<sequence length="79" mass="8855">MKNEAPSIRKAANLSIDAALLAEAKALSVNVSRAAEAGIAEAVRREKARAWQEENREAIEGWNRYFEEEGLPFSEYRGF</sequence>
<dbReference type="STRING" id="1121003.SAMN03080618_00812"/>
<dbReference type="Proteomes" id="UP000242763">
    <property type="component" value="Unassembled WGS sequence"/>
</dbReference>
<evidence type="ECO:0000313" key="2">
    <source>
        <dbReference type="EMBL" id="SFI55746.1"/>
    </source>
</evidence>
<evidence type="ECO:0000256" key="1">
    <source>
        <dbReference type="ARBA" id="ARBA00022649"/>
    </source>
</evidence>
<organism evidence="2 3">
    <name type="scientific">Aquamicrobium aerolatum DSM 21857</name>
    <dbReference type="NCBI Taxonomy" id="1121003"/>
    <lineage>
        <taxon>Bacteria</taxon>
        <taxon>Pseudomonadati</taxon>
        <taxon>Pseudomonadota</taxon>
        <taxon>Alphaproteobacteria</taxon>
        <taxon>Hyphomicrobiales</taxon>
        <taxon>Phyllobacteriaceae</taxon>
        <taxon>Aerobium</taxon>
    </lineage>
</organism>
<accession>A0A1I3J6L0</accession>
<keyword evidence="1" id="KW-1277">Toxin-antitoxin system</keyword>